<evidence type="ECO:0000313" key="5">
    <source>
        <dbReference type="EMBL" id="MBB5788445.1"/>
    </source>
</evidence>
<dbReference type="Proteomes" id="UP000542813">
    <property type="component" value="Unassembled WGS sequence"/>
</dbReference>
<dbReference type="EMBL" id="JACHMM010000001">
    <property type="protein sequence ID" value="MBB5788445.1"/>
    <property type="molecule type" value="Genomic_DNA"/>
</dbReference>
<dbReference type="InterPro" id="IPR028098">
    <property type="entry name" value="Glyco_trans_4-like_N"/>
</dbReference>
<name>A0A7W9GR08_9ACTN</name>
<organism evidence="5 6">
    <name type="scientific">Jiangella mangrovi</name>
    <dbReference type="NCBI Taxonomy" id="1524084"/>
    <lineage>
        <taxon>Bacteria</taxon>
        <taxon>Bacillati</taxon>
        <taxon>Actinomycetota</taxon>
        <taxon>Actinomycetes</taxon>
        <taxon>Jiangellales</taxon>
        <taxon>Jiangellaceae</taxon>
        <taxon>Jiangella</taxon>
    </lineage>
</organism>
<evidence type="ECO:0000259" key="4">
    <source>
        <dbReference type="Pfam" id="PF13439"/>
    </source>
</evidence>
<comment type="caution">
    <text evidence="5">The sequence shown here is derived from an EMBL/GenBank/DDBJ whole genome shotgun (WGS) entry which is preliminary data.</text>
</comment>
<dbReference type="RefSeq" id="WP_184823128.1">
    <property type="nucleotide sequence ID" value="NZ_JACHMM010000001.1"/>
</dbReference>
<feature type="domain" description="Glycosyltransferase subfamily 4-like N-terminal" evidence="4">
    <location>
        <begin position="216"/>
        <end position="388"/>
    </location>
</feature>
<proteinExistence type="predicted"/>
<accession>A0A7W9GR08</accession>
<dbReference type="GO" id="GO:0016758">
    <property type="term" value="F:hexosyltransferase activity"/>
    <property type="evidence" value="ECO:0007669"/>
    <property type="project" value="TreeGrafter"/>
</dbReference>
<dbReference type="GO" id="GO:1901137">
    <property type="term" value="P:carbohydrate derivative biosynthetic process"/>
    <property type="evidence" value="ECO:0007669"/>
    <property type="project" value="UniProtKB-ARBA"/>
</dbReference>
<dbReference type="Pfam" id="PF00534">
    <property type="entry name" value="Glycos_transf_1"/>
    <property type="match status" value="1"/>
</dbReference>
<dbReference type="Gene3D" id="3.40.50.2000">
    <property type="entry name" value="Glycogen Phosphorylase B"/>
    <property type="match status" value="2"/>
</dbReference>
<dbReference type="PANTHER" id="PTHR45947">
    <property type="entry name" value="SULFOQUINOVOSYL TRANSFERASE SQD2"/>
    <property type="match status" value="1"/>
</dbReference>
<sequence>MAPDGNNGESPTHAAARLQVADGSLAQIRALHSQVARLTATVERSRPLPQRISRGVARARRNGWRLHTYPRAFWRGFRATGTGKLAGADLDTLRTLSDQGAHDQAMAFAAALLPLKSGDAEFLDVARHAFARPGALSLQLQATEALVRVDDSPSRQSQLRNVVGRIRETEPDWLPAVPTSSAPADPVRGRVVHLLKAAMPYRQSGYTMRSQYIVDSQRAAGLDPVVITALGFPGDSDTTVPDVEVIAGSPHHHLGNATKRLLKGPPDLYLDAYAEAAAARVAEVSPSIIHVHSGHRGYEPALVGLALAREFDLPLVYEVRGFFESLWSREAAWNERGELYERRIATEIRCMRAADAVVTLSESMRAEIMSRGIDGAKVHVVPNGVDVSAFHPGQRDADLVAELGLQDRFVFGYVSNLDHRREGHETLIRAAARLRANGVPAVALIVGDGNRRAELEQLAAAEGAGDSVLFAGRVPHDRVLDYYRLLDVFVVPRIAERAARLVTPLKPFEAMAAGIPVVASELAPLLEIVGDGERGRSFPPGDADALTEVLTELRHDEDARNEMAKRARDWVVAERQWSSNAARYAAIYAAVTGGGEG</sequence>
<dbReference type="Pfam" id="PF13439">
    <property type="entry name" value="Glyco_transf_4"/>
    <property type="match status" value="1"/>
</dbReference>
<evidence type="ECO:0000256" key="2">
    <source>
        <dbReference type="ARBA" id="ARBA00022679"/>
    </source>
</evidence>
<evidence type="ECO:0000313" key="6">
    <source>
        <dbReference type="Proteomes" id="UP000542813"/>
    </source>
</evidence>
<dbReference type="PANTHER" id="PTHR45947:SF3">
    <property type="entry name" value="SULFOQUINOVOSYL TRANSFERASE SQD2"/>
    <property type="match status" value="1"/>
</dbReference>
<dbReference type="AlphaFoldDB" id="A0A7W9GR08"/>
<gene>
    <name evidence="5" type="ORF">HD601_003020</name>
</gene>
<dbReference type="SUPFAM" id="SSF53756">
    <property type="entry name" value="UDP-Glycosyltransferase/glycogen phosphorylase"/>
    <property type="match status" value="1"/>
</dbReference>
<dbReference type="CDD" id="cd03794">
    <property type="entry name" value="GT4_WbuB-like"/>
    <property type="match status" value="1"/>
</dbReference>
<dbReference type="InterPro" id="IPR001296">
    <property type="entry name" value="Glyco_trans_1"/>
</dbReference>
<keyword evidence="2 5" id="KW-0808">Transferase</keyword>
<keyword evidence="1" id="KW-0328">Glycosyltransferase</keyword>
<evidence type="ECO:0000256" key="1">
    <source>
        <dbReference type="ARBA" id="ARBA00022676"/>
    </source>
</evidence>
<evidence type="ECO:0000259" key="3">
    <source>
        <dbReference type="Pfam" id="PF00534"/>
    </source>
</evidence>
<protein>
    <submittedName>
        <fullName evidence="5">Glycosyltransferase involved in cell wall biosynthesis</fullName>
    </submittedName>
</protein>
<feature type="domain" description="Glycosyl transferase family 1" evidence="3">
    <location>
        <begin position="406"/>
        <end position="570"/>
    </location>
</feature>
<dbReference type="InterPro" id="IPR050194">
    <property type="entry name" value="Glycosyltransferase_grp1"/>
</dbReference>
<reference evidence="5 6" key="1">
    <citation type="submission" date="2020-08" db="EMBL/GenBank/DDBJ databases">
        <title>Sequencing the genomes of 1000 actinobacteria strains.</title>
        <authorList>
            <person name="Klenk H.-P."/>
        </authorList>
    </citation>
    <scope>NUCLEOTIDE SEQUENCE [LARGE SCALE GENOMIC DNA]</scope>
    <source>
        <strain evidence="5 6">DSM 102122</strain>
    </source>
</reference>
<keyword evidence="6" id="KW-1185">Reference proteome</keyword>